<keyword evidence="2" id="KW-0472">Membrane</keyword>
<evidence type="ECO:0000256" key="1">
    <source>
        <dbReference type="ARBA" id="ARBA00022729"/>
    </source>
</evidence>
<dbReference type="Gene3D" id="1.25.40.10">
    <property type="entry name" value="Tetratricopeptide repeat domain"/>
    <property type="match status" value="1"/>
</dbReference>
<gene>
    <name evidence="5" type="ORF">ACFQZS_19405</name>
</gene>
<dbReference type="InterPro" id="IPR017689">
    <property type="entry name" value="BamD"/>
</dbReference>
<protein>
    <submittedName>
        <fullName evidence="5">Outer membrane protein assembly factor BamD</fullName>
    </submittedName>
</protein>
<evidence type="ECO:0000256" key="2">
    <source>
        <dbReference type="ARBA" id="ARBA00023136"/>
    </source>
</evidence>
<feature type="domain" description="Outer membrane lipoprotein BamD-like" evidence="4">
    <location>
        <begin position="36"/>
        <end position="207"/>
    </location>
</feature>
<evidence type="ECO:0000313" key="5">
    <source>
        <dbReference type="EMBL" id="MFD0752331.1"/>
    </source>
</evidence>
<evidence type="ECO:0000313" key="6">
    <source>
        <dbReference type="Proteomes" id="UP001596958"/>
    </source>
</evidence>
<keyword evidence="6" id="KW-1185">Reference proteome</keyword>
<evidence type="ECO:0000259" key="4">
    <source>
        <dbReference type="Pfam" id="PF13525"/>
    </source>
</evidence>
<accession>A0ABW2Z239</accession>
<dbReference type="InterPro" id="IPR039565">
    <property type="entry name" value="BamD-like"/>
</dbReference>
<keyword evidence="1" id="KW-0732">Signal</keyword>
<sequence length="310" mass="35494">MFKKQRSLVGGLLILLLVAAGSCKSKYEKLKASNDRTKKFQEGKRLYDKKQYSKALGLFETLLTQYRGQEGAEELFYLNAMATYKLKDYTAATYYFKEYAKDFPSSIHAEESRYLSAYCLYLDAPVFSLDQASTLKSIEAMQLYINLYQNGEHVAEANKIVDELHGRLEEKAFANAKLYYVTGNFQAAVITFGNTLRDYPDTKFAEEIEYMNAKAQYEYARNSRETRQEERFEEAKNLAVSFVEKYPSSKYLKEINNLKGDSEDGIASVRRIIAAAASDEKLARKLARKDSVINNQSPSLKMDIHKKIPN</sequence>
<reference evidence="6" key="1">
    <citation type="journal article" date="2019" name="Int. J. Syst. Evol. Microbiol.">
        <title>The Global Catalogue of Microorganisms (GCM) 10K type strain sequencing project: providing services to taxonomists for standard genome sequencing and annotation.</title>
        <authorList>
            <consortium name="The Broad Institute Genomics Platform"/>
            <consortium name="The Broad Institute Genome Sequencing Center for Infectious Disease"/>
            <person name="Wu L."/>
            <person name="Ma J."/>
        </authorList>
    </citation>
    <scope>NUCLEOTIDE SEQUENCE [LARGE SCALE GENOMIC DNA]</scope>
    <source>
        <strain evidence="6">CCUG 63418</strain>
    </source>
</reference>
<dbReference type="EMBL" id="JBHTHU010000022">
    <property type="protein sequence ID" value="MFD0752331.1"/>
    <property type="molecule type" value="Genomic_DNA"/>
</dbReference>
<dbReference type="NCBIfam" id="TIGR03302">
    <property type="entry name" value="OM_YfiO"/>
    <property type="match status" value="1"/>
</dbReference>
<proteinExistence type="predicted"/>
<dbReference type="SUPFAM" id="SSF48452">
    <property type="entry name" value="TPR-like"/>
    <property type="match status" value="1"/>
</dbReference>
<organism evidence="5 6">
    <name type="scientific">Mucilaginibacter calamicampi</name>
    <dbReference type="NCBI Taxonomy" id="1302352"/>
    <lineage>
        <taxon>Bacteria</taxon>
        <taxon>Pseudomonadati</taxon>
        <taxon>Bacteroidota</taxon>
        <taxon>Sphingobacteriia</taxon>
        <taxon>Sphingobacteriales</taxon>
        <taxon>Sphingobacteriaceae</taxon>
        <taxon>Mucilaginibacter</taxon>
    </lineage>
</organism>
<dbReference type="InterPro" id="IPR011990">
    <property type="entry name" value="TPR-like_helical_dom_sf"/>
</dbReference>
<name>A0ABW2Z239_9SPHI</name>
<evidence type="ECO:0000256" key="3">
    <source>
        <dbReference type="ARBA" id="ARBA00023237"/>
    </source>
</evidence>
<dbReference type="PROSITE" id="PS51257">
    <property type="entry name" value="PROKAR_LIPOPROTEIN"/>
    <property type="match status" value="1"/>
</dbReference>
<keyword evidence="3" id="KW-0998">Cell outer membrane</keyword>
<dbReference type="Proteomes" id="UP001596958">
    <property type="component" value="Unassembled WGS sequence"/>
</dbReference>
<comment type="caution">
    <text evidence="5">The sequence shown here is derived from an EMBL/GenBank/DDBJ whole genome shotgun (WGS) entry which is preliminary data.</text>
</comment>
<dbReference type="Pfam" id="PF13525">
    <property type="entry name" value="YfiO"/>
    <property type="match status" value="1"/>
</dbReference>
<dbReference type="RefSeq" id="WP_377102710.1">
    <property type="nucleotide sequence ID" value="NZ_JBHTHU010000022.1"/>
</dbReference>